<proteinExistence type="predicted"/>
<comment type="caution">
    <text evidence="2">The sequence shown here is derived from an EMBL/GenBank/DDBJ whole genome shotgun (WGS) entry which is preliminary data.</text>
</comment>
<protein>
    <submittedName>
        <fullName evidence="2">Uncharacterized protein</fullName>
    </submittedName>
</protein>
<dbReference type="EMBL" id="PDYH01000008">
    <property type="protein sequence ID" value="PHU41175.1"/>
    <property type="molecule type" value="Genomic_DNA"/>
</dbReference>
<reference evidence="2" key="1">
    <citation type="submission" date="2017-10" db="EMBL/GenBank/DDBJ databases">
        <title>Resolving the taxonomy of Roseburia spp., Eubacterium rectale and Agathobacter spp. through phylogenomic analysis.</title>
        <authorList>
            <person name="Sheridan P.O."/>
            <person name="Walker A.W."/>
            <person name="Duncan S.H."/>
            <person name="Scott K.P."/>
            <person name="Toole P.W.O."/>
            <person name="Luis P."/>
            <person name="Flint H.J."/>
        </authorList>
    </citation>
    <scope>NUCLEOTIDE SEQUENCE [LARGE SCALE GENOMIC DNA]</scope>
    <source>
        <strain evidence="2">JK10</strain>
    </source>
</reference>
<evidence type="ECO:0000256" key="1">
    <source>
        <dbReference type="SAM" id="SignalP"/>
    </source>
</evidence>
<sequence length="410" mass="47187">MKKKITFILISVCLVLTSCRNHPSTSSKSTSTAAPKTDVGTPLQSENQITFLDSICGTYYTEPFWDKDHIYGFQITKTGNGTYLFTRKDLTKKEQILWSCNQDSINCIDNNQILISPKKDENYLLDFDYYSFSLHSYNPNTLEVIAQIGDIYLKESSDAERSNCNYCSINQNACVAFFQKYGGKYLLKPNTTDCGSLELSIDENNDFFINIDFPKLEEDLCFTNDNIAFVNRDNIYLIDKESSSYSYYMISFRDDSFYDLLKYNNSYFNGEYDLIASGEKCSTQSNVTDNTSAILEARTFFEKYEGYYDDLAIDLHCIDISPVDYESVENEDYKIVGNGFWPVYSYECIKVDKSNDGTTSYFFYQQYEEDFLNGYIKIVLDDTYITVYSGDSIDTCDEVIGKLNHTIPLE</sequence>
<evidence type="ECO:0000313" key="2">
    <source>
        <dbReference type="EMBL" id="PHU41175.1"/>
    </source>
</evidence>
<dbReference type="Proteomes" id="UP000224317">
    <property type="component" value="Unassembled WGS sequence"/>
</dbReference>
<gene>
    <name evidence="2" type="ORF">CSX00_02355</name>
</gene>
<feature type="signal peptide" evidence="1">
    <location>
        <begin position="1"/>
        <end position="23"/>
    </location>
</feature>
<evidence type="ECO:0000313" key="3">
    <source>
        <dbReference type="Proteomes" id="UP000224317"/>
    </source>
</evidence>
<keyword evidence="1" id="KW-0732">Signal</keyword>
<feature type="chain" id="PRO_5039383519" evidence="1">
    <location>
        <begin position="24"/>
        <end position="410"/>
    </location>
</feature>
<keyword evidence="3" id="KW-1185">Reference proteome</keyword>
<dbReference type="RefSeq" id="WP_099412714.1">
    <property type="nucleotide sequence ID" value="NZ_PDYH01000008.1"/>
</dbReference>
<dbReference type="AlphaFoldDB" id="A0A2G3EDF6"/>
<organism evidence="2 3">
    <name type="scientific">Pseudobutyrivibrio ruminis</name>
    <dbReference type="NCBI Taxonomy" id="46206"/>
    <lineage>
        <taxon>Bacteria</taxon>
        <taxon>Bacillati</taxon>
        <taxon>Bacillota</taxon>
        <taxon>Clostridia</taxon>
        <taxon>Lachnospirales</taxon>
        <taxon>Lachnospiraceae</taxon>
        <taxon>Pseudobutyrivibrio</taxon>
    </lineage>
</organism>
<name>A0A2G3EDF6_9FIRM</name>
<dbReference type="PROSITE" id="PS51257">
    <property type="entry name" value="PROKAR_LIPOPROTEIN"/>
    <property type="match status" value="1"/>
</dbReference>
<accession>A0A2G3EDF6</accession>